<evidence type="ECO:0000259" key="4">
    <source>
        <dbReference type="PROSITE" id="PS50043"/>
    </source>
</evidence>
<dbReference type="InterPro" id="IPR016032">
    <property type="entry name" value="Sig_transdc_resp-reg_C-effctor"/>
</dbReference>
<dbReference type="Pfam" id="PF00196">
    <property type="entry name" value="GerE"/>
    <property type="match status" value="1"/>
</dbReference>
<dbReference type="Proteomes" id="UP000290244">
    <property type="component" value="Chromosome"/>
</dbReference>
<gene>
    <name evidence="5" type="ORF">EMK97_15350</name>
</gene>
<dbReference type="InterPro" id="IPR000792">
    <property type="entry name" value="Tscrpt_reg_LuxR_C"/>
</dbReference>
<dbReference type="PROSITE" id="PS50043">
    <property type="entry name" value="HTH_LUXR_2"/>
    <property type="match status" value="1"/>
</dbReference>
<dbReference type="SMART" id="SM00421">
    <property type="entry name" value="HTH_LUXR"/>
    <property type="match status" value="1"/>
</dbReference>
<reference evidence="5 6" key="1">
    <citation type="submission" date="2018-12" db="EMBL/GenBank/DDBJ databases">
        <title>Complete genome of Litorilituus sediminis.</title>
        <authorList>
            <person name="Liu A."/>
            <person name="Rong J."/>
        </authorList>
    </citation>
    <scope>NUCLEOTIDE SEQUENCE [LARGE SCALE GENOMIC DNA]</scope>
    <source>
        <strain evidence="5 6">JCM 17549</strain>
    </source>
</reference>
<accession>A0A4P6PDJ9</accession>
<organism evidence="5 6">
    <name type="scientific">Litorilituus sediminis</name>
    <dbReference type="NCBI Taxonomy" id="718192"/>
    <lineage>
        <taxon>Bacteria</taxon>
        <taxon>Pseudomonadati</taxon>
        <taxon>Pseudomonadota</taxon>
        <taxon>Gammaproteobacteria</taxon>
        <taxon>Alteromonadales</taxon>
        <taxon>Colwelliaceae</taxon>
        <taxon>Litorilituus</taxon>
    </lineage>
</organism>
<dbReference type="GO" id="GO:0003677">
    <property type="term" value="F:DNA binding"/>
    <property type="evidence" value="ECO:0007669"/>
    <property type="project" value="UniProtKB-KW"/>
</dbReference>
<keyword evidence="1" id="KW-0805">Transcription regulation</keyword>
<evidence type="ECO:0000313" key="6">
    <source>
        <dbReference type="Proteomes" id="UP000290244"/>
    </source>
</evidence>
<dbReference type="EMBL" id="CP034759">
    <property type="protein sequence ID" value="QBG37852.1"/>
    <property type="molecule type" value="Genomic_DNA"/>
</dbReference>
<evidence type="ECO:0000256" key="2">
    <source>
        <dbReference type="ARBA" id="ARBA00023125"/>
    </source>
</evidence>
<dbReference type="PANTHER" id="PTHR44688">
    <property type="entry name" value="DNA-BINDING TRANSCRIPTIONAL ACTIVATOR DEVR_DOSR"/>
    <property type="match status" value="1"/>
</dbReference>
<dbReference type="OrthoDB" id="7053960at2"/>
<dbReference type="Gene3D" id="1.10.10.10">
    <property type="entry name" value="Winged helix-like DNA-binding domain superfamily/Winged helix DNA-binding domain"/>
    <property type="match status" value="1"/>
</dbReference>
<feature type="domain" description="HTH luxR-type" evidence="4">
    <location>
        <begin position="259"/>
        <end position="323"/>
    </location>
</feature>
<dbReference type="SUPFAM" id="SSF46894">
    <property type="entry name" value="C-terminal effector domain of the bipartite response regulators"/>
    <property type="match status" value="1"/>
</dbReference>
<dbReference type="GO" id="GO:0006355">
    <property type="term" value="P:regulation of DNA-templated transcription"/>
    <property type="evidence" value="ECO:0007669"/>
    <property type="project" value="InterPro"/>
</dbReference>
<evidence type="ECO:0000256" key="1">
    <source>
        <dbReference type="ARBA" id="ARBA00023015"/>
    </source>
</evidence>
<dbReference type="KEGG" id="lsd:EMK97_15350"/>
<dbReference type="PRINTS" id="PR00038">
    <property type="entry name" value="HTHLUXR"/>
</dbReference>
<name>A0A4P6PDJ9_9GAMM</name>
<evidence type="ECO:0000256" key="3">
    <source>
        <dbReference type="ARBA" id="ARBA00023163"/>
    </source>
</evidence>
<protein>
    <submittedName>
        <fullName evidence="5">Response regulator transcription factor</fullName>
    </submittedName>
</protein>
<keyword evidence="3" id="KW-0804">Transcription</keyword>
<dbReference type="PANTHER" id="PTHR44688:SF16">
    <property type="entry name" value="DNA-BINDING TRANSCRIPTIONAL ACTIVATOR DEVR_DOSR"/>
    <property type="match status" value="1"/>
</dbReference>
<proteinExistence type="predicted"/>
<evidence type="ECO:0000313" key="5">
    <source>
        <dbReference type="EMBL" id="QBG37852.1"/>
    </source>
</evidence>
<sequence length="323" mass="36367">MNKQLSIDEFISRLYCKAASIPLENFSVWALDLLQQVVPFDGAIWATGHVATEQFHTHTCVDVSPELLTKLKQHLAINPIFPTLLENKGKAIDMADVIEDKDFYQSKLYLHCFKPFDIERILSSIHLDERSGIFTLLTLYRFDRNHNFTEQEKLQQNQLLFHLLKAASHRQIIALSETESSSEAKQVAEKKGVASALCDSHGIYHAVEASFLDLVKPLGDGNEQALPFTLADKASEFTIGNLHVSVQKNADLFRLTLRSKSLIDDLTAREKQVVAGICQGSTFKQIAKQLEISPSTVSNHLYRIYDKLNINSRSELVALVQSN</sequence>
<dbReference type="AlphaFoldDB" id="A0A4P6PDJ9"/>
<keyword evidence="2" id="KW-0238">DNA-binding</keyword>
<dbReference type="CDD" id="cd06170">
    <property type="entry name" value="LuxR_C_like"/>
    <property type="match status" value="1"/>
</dbReference>
<keyword evidence="6" id="KW-1185">Reference proteome</keyword>
<dbReference type="InterPro" id="IPR036388">
    <property type="entry name" value="WH-like_DNA-bd_sf"/>
</dbReference>